<proteinExistence type="predicted"/>
<reference evidence="1" key="1">
    <citation type="journal article" date="2015" name="Nature">
        <title>Complex archaea that bridge the gap between prokaryotes and eukaryotes.</title>
        <authorList>
            <person name="Spang A."/>
            <person name="Saw J.H."/>
            <person name="Jorgensen S.L."/>
            <person name="Zaremba-Niedzwiedzka K."/>
            <person name="Martijn J."/>
            <person name="Lind A.E."/>
            <person name="van Eijk R."/>
            <person name="Schleper C."/>
            <person name="Guy L."/>
            <person name="Ettema T.J."/>
        </authorList>
    </citation>
    <scope>NUCLEOTIDE SEQUENCE</scope>
</reference>
<sequence>MYKEALKAIGSINQEIYDFFEEKYSETFPILELQTDGFYIIINFMGNYRLWFSEEDEREFDEDKNDYEPFEPYLRRETQKIIDQIGSIKIKED</sequence>
<comment type="caution">
    <text evidence="1">The sequence shown here is derived from an EMBL/GenBank/DDBJ whole genome shotgun (WGS) entry which is preliminary data.</text>
</comment>
<name>A0A0F9GR34_9ZZZZ</name>
<protein>
    <submittedName>
        <fullName evidence="1">Uncharacterized protein</fullName>
    </submittedName>
</protein>
<dbReference type="EMBL" id="LAZR01017238">
    <property type="protein sequence ID" value="KKM01269.1"/>
    <property type="molecule type" value="Genomic_DNA"/>
</dbReference>
<organism evidence="1">
    <name type="scientific">marine sediment metagenome</name>
    <dbReference type="NCBI Taxonomy" id="412755"/>
    <lineage>
        <taxon>unclassified sequences</taxon>
        <taxon>metagenomes</taxon>
        <taxon>ecological metagenomes</taxon>
    </lineage>
</organism>
<evidence type="ECO:0000313" key="1">
    <source>
        <dbReference type="EMBL" id="KKM01269.1"/>
    </source>
</evidence>
<dbReference type="AlphaFoldDB" id="A0A0F9GR34"/>
<gene>
    <name evidence="1" type="ORF">LCGC14_1796160</name>
</gene>
<accession>A0A0F9GR34</accession>